<dbReference type="InterPro" id="IPR050415">
    <property type="entry name" value="MRET"/>
</dbReference>
<dbReference type="Proteomes" id="UP000298355">
    <property type="component" value="Unassembled WGS sequence"/>
</dbReference>
<dbReference type="EMBL" id="SOGJ01000020">
    <property type="protein sequence ID" value="TFC98569.1"/>
    <property type="molecule type" value="Genomic_DNA"/>
</dbReference>
<name>A0ABY2J145_9MICO</name>
<evidence type="ECO:0000256" key="4">
    <source>
        <dbReference type="ARBA" id="ARBA00022723"/>
    </source>
</evidence>
<dbReference type="NCBIfam" id="TIGR02160">
    <property type="entry name" value="PA_CoA_Oxy5"/>
    <property type="match status" value="1"/>
</dbReference>
<dbReference type="PROSITE" id="PS51085">
    <property type="entry name" value="2FE2S_FER_2"/>
    <property type="match status" value="1"/>
</dbReference>
<keyword evidence="2" id="KW-0285">Flavoprotein</keyword>
<evidence type="ECO:0000256" key="1">
    <source>
        <dbReference type="ARBA" id="ARBA00001974"/>
    </source>
</evidence>
<dbReference type="CDD" id="cd00207">
    <property type="entry name" value="fer2"/>
    <property type="match status" value="1"/>
</dbReference>
<feature type="domain" description="2Fe-2S ferredoxin-type" evidence="9">
    <location>
        <begin position="307"/>
        <end position="398"/>
    </location>
</feature>
<dbReference type="InterPro" id="IPR017938">
    <property type="entry name" value="Riboflavin_synthase-like_b-brl"/>
</dbReference>
<keyword evidence="5" id="KW-0274">FAD</keyword>
<dbReference type="InterPro" id="IPR036010">
    <property type="entry name" value="2Fe-2S_ferredoxin-like_sf"/>
</dbReference>
<dbReference type="Gene3D" id="2.40.30.10">
    <property type="entry name" value="Translation factors"/>
    <property type="match status" value="1"/>
</dbReference>
<keyword evidence="7" id="KW-0408">Iron</keyword>
<dbReference type="InterPro" id="IPR006058">
    <property type="entry name" value="2Fe2S_fd_BS"/>
</dbReference>
<keyword evidence="8" id="KW-0411">Iron-sulfur</keyword>
<evidence type="ECO:0000256" key="6">
    <source>
        <dbReference type="ARBA" id="ARBA00023002"/>
    </source>
</evidence>
<dbReference type="Pfam" id="PF00111">
    <property type="entry name" value="Fer2"/>
    <property type="match status" value="1"/>
</dbReference>
<dbReference type="InterPro" id="IPR039261">
    <property type="entry name" value="FNR_nucleotide-bd"/>
</dbReference>
<evidence type="ECO:0000259" key="10">
    <source>
        <dbReference type="PROSITE" id="PS51384"/>
    </source>
</evidence>
<dbReference type="SUPFAM" id="SSF52343">
    <property type="entry name" value="Ferredoxin reductase-like, C-terminal NADP-linked domain"/>
    <property type="match status" value="1"/>
</dbReference>
<dbReference type="InterPro" id="IPR017927">
    <property type="entry name" value="FAD-bd_FR_type"/>
</dbReference>
<dbReference type="PROSITE" id="PS00197">
    <property type="entry name" value="2FE2S_FER_1"/>
    <property type="match status" value="1"/>
</dbReference>
<comment type="cofactor">
    <cofactor evidence="1">
        <name>FAD</name>
        <dbReference type="ChEBI" id="CHEBI:57692"/>
    </cofactor>
</comment>
<organism evidence="11 12">
    <name type="scientific">Cryobacterium breve</name>
    <dbReference type="NCBI Taxonomy" id="1259258"/>
    <lineage>
        <taxon>Bacteria</taxon>
        <taxon>Bacillati</taxon>
        <taxon>Actinomycetota</taxon>
        <taxon>Actinomycetes</taxon>
        <taxon>Micrococcales</taxon>
        <taxon>Microbacteriaceae</taxon>
        <taxon>Cryobacterium</taxon>
    </lineage>
</organism>
<dbReference type="PANTHER" id="PTHR47354">
    <property type="entry name" value="NADH OXIDOREDUCTASE HCR"/>
    <property type="match status" value="1"/>
</dbReference>
<dbReference type="PRINTS" id="PR00410">
    <property type="entry name" value="PHEHYDRXLASE"/>
</dbReference>
<evidence type="ECO:0000256" key="5">
    <source>
        <dbReference type="ARBA" id="ARBA00022827"/>
    </source>
</evidence>
<comment type="caution">
    <text evidence="11">The sequence shown here is derived from an EMBL/GenBank/DDBJ whole genome shotgun (WGS) entry which is preliminary data.</text>
</comment>
<dbReference type="PRINTS" id="PR00371">
    <property type="entry name" value="FPNCR"/>
</dbReference>
<evidence type="ECO:0000313" key="11">
    <source>
        <dbReference type="EMBL" id="TFC98569.1"/>
    </source>
</evidence>
<feature type="domain" description="FAD-binding FR-type" evidence="10">
    <location>
        <begin position="40"/>
        <end position="144"/>
    </location>
</feature>
<gene>
    <name evidence="11" type="primary">paaK</name>
    <name evidence="11" type="ORF">E3O65_07750</name>
</gene>
<dbReference type="CDD" id="cd06214">
    <property type="entry name" value="PA_degradation_oxidoreductase_like"/>
    <property type="match status" value="1"/>
</dbReference>
<keyword evidence="3" id="KW-0001">2Fe-2S</keyword>
<keyword evidence="12" id="KW-1185">Reference proteome</keyword>
<dbReference type="RefSeq" id="WP_134363172.1">
    <property type="nucleotide sequence ID" value="NZ_SOGJ01000020.1"/>
</dbReference>
<dbReference type="Pfam" id="PF00175">
    <property type="entry name" value="NAD_binding_1"/>
    <property type="match status" value="1"/>
</dbReference>
<keyword evidence="4" id="KW-0479">Metal-binding</keyword>
<proteinExistence type="predicted"/>
<protein>
    <submittedName>
        <fullName evidence="11">Phenylacetate-CoA oxygenase/reductase subunit PaaK</fullName>
    </submittedName>
</protein>
<dbReference type="Gene3D" id="3.40.50.80">
    <property type="entry name" value="Nucleotide-binding domain of ferredoxin-NADP reductase (FNR) module"/>
    <property type="match status" value="1"/>
</dbReference>
<evidence type="ECO:0000259" key="9">
    <source>
        <dbReference type="PROSITE" id="PS51085"/>
    </source>
</evidence>
<reference evidence="11 12" key="1">
    <citation type="submission" date="2019-03" db="EMBL/GenBank/DDBJ databases">
        <title>Genomics of glacier-inhabiting Cryobacterium strains.</title>
        <authorList>
            <person name="Liu Q."/>
            <person name="Xin Y.-H."/>
        </authorList>
    </citation>
    <scope>NUCLEOTIDE SEQUENCE [LARGE SCALE GENOMIC DNA]</scope>
    <source>
        <strain evidence="11 12">TMT4-23</strain>
    </source>
</reference>
<dbReference type="SUPFAM" id="SSF63380">
    <property type="entry name" value="Riboflavin synthase domain-like"/>
    <property type="match status" value="1"/>
</dbReference>
<dbReference type="Pfam" id="PF00970">
    <property type="entry name" value="FAD_binding_6"/>
    <property type="match status" value="1"/>
</dbReference>
<dbReference type="Gene3D" id="3.10.20.30">
    <property type="match status" value="1"/>
</dbReference>
<evidence type="ECO:0000256" key="3">
    <source>
        <dbReference type="ARBA" id="ARBA00022714"/>
    </source>
</evidence>
<evidence type="ECO:0000256" key="8">
    <source>
        <dbReference type="ARBA" id="ARBA00023014"/>
    </source>
</evidence>
<dbReference type="InterPro" id="IPR011884">
    <property type="entry name" value="PaaE"/>
</dbReference>
<dbReference type="PROSITE" id="PS51384">
    <property type="entry name" value="FAD_FR"/>
    <property type="match status" value="1"/>
</dbReference>
<sequence>MAALNLGSTDSALLDPSAEATAATADLTADLTAGSTKRRARFHTLTVGDVRQLTQDSVEVTFLVPDELHGEFDYDPGQHLAVRATIDGRELRRSYSICRPRTVGSVSVAIKRDLGGVFSSWANTVLRVGDRLDVMSPQGTFTTALETLDDTHIVGIAAGSGITPLMSLAHTVLERSETSRFTLVYTNRTALDVMFLDELADLKDRYPARLALHHVLSRQSRSSALLSGRIDEEKLRLMLASIIRPAAVDEWFLCGPFELVQLCRDTLESVQVDPRHIRFELFTTGEPTHAAGDTGRPVVVGIGDKTFEIEFTLDGESATVTTPVNAKESILNAALRVRPDVPFACAGGVCGTCRAKLVSGDVTMTENYALEPDEIARGYVLTCQSHPTTDRVVVDYDV</sequence>
<evidence type="ECO:0000256" key="2">
    <source>
        <dbReference type="ARBA" id="ARBA00022630"/>
    </source>
</evidence>
<keyword evidence="6" id="KW-0560">Oxidoreductase</keyword>
<dbReference type="InterPro" id="IPR012675">
    <property type="entry name" value="Beta-grasp_dom_sf"/>
</dbReference>
<dbReference type="SUPFAM" id="SSF54292">
    <property type="entry name" value="2Fe-2S ferredoxin-like"/>
    <property type="match status" value="1"/>
</dbReference>
<dbReference type="InterPro" id="IPR001433">
    <property type="entry name" value="OxRdtase_FAD/NAD-bd"/>
</dbReference>
<dbReference type="InterPro" id="IPR001709">
    <property type="entry name" value="Flavoprot_Pyr_Nucl_cyt_Rdtase"/>
</dbReference>
<accession>A0ABY2J145</accession>
<dbReference type="InterPro" id="IPR008333">
    <property type="entry name" value="Cbr1-like_FAD-bd_dom"/>
</dbReference>
<dbReference type="InterPro" id="IPR001041">
    <property type="entry name" value="2Fe-2S_ferredoxin-type"/>
</dbReference>
<dbReference type="PANTHER" id="PTHR47354:SF8">
    <property type="entry name" value="1,2-PHENYLACETYL-COA EPOXIDASE, SUBUNIT E"/>
    <property type="match status" value="1"/>
</dbReference>
<evidence type="ECO:0000256" key="7">
    <source>
        <dbReference type="ARBA" id="ARBA00023004"/>
    </source>
</evidence>
<evidence type="ECO:0000313" key="12">
    <source>
        <dbReference type="Proteomes" id="UP000298355"/>
    </source>
</evidence>